<dbReference type="Proteomes" id="UP000689967">
    <property type="component" value="Unassembled WGS sequence"/>
</dbReference>
<name>A0ABS6HBR8_9PROT</name>
<dbReference type="CDD" id="cd00397">
    <property type="entry name" value="DNA_BRE_C"/>
    <property type="match status" value="1"/>
</dbReference>
<organism evidence="2 3">
    <name type="scientific">Falsiroseomonas oleicola</name>
    <dbReference type="NCBI Taxonomy" id="2801474"/>
    <lineage>
        <taxon>Bacteria</taxon>
        <taxon>Pseudomonadati</taxon>
        <taxon>Pseudomonadota</taxon>
        <taxon>Alphaproteobacteria</taxon>
        <taxon>Acetobacterales</taxon>
        <taxon>Roseomonadaceae</taxon>
        <taxon>Falsiroseomonas</taxon>
    </lineage>
</organism>
<feature type="domain" description="Tyr recombinase" evidence="1">
    <location>
        <begin position="42"/>
        <end position="239"/>
    </location>
</feature>
<proteinExistence type="predicted"/>
<dbReference type="EMBL" id="JAERQM010000006">
    <property type="protein sequence ID" value="MBU8546154.1"/>
    <property type="molecule type" value="Genomic_DNA"/>
</dbReference>
<sequence length="364" mass="40871">MLRNWGETGLPGLADDLMAFIDQPEHFEESGDWYFSLVANDPERGAFTEQELRSIRDGLNKSFEEGDVSIEDWTLVWFLIATGVRPVQIARMKRRDVIVTNGPEGKEVTLLIPLAKGQQQVNKARWRRKAPSVLAEVLLRYLQLPQFASGEPGAPLFCVQSNEVSDRLRRVFRTVKTVSERLGGAPIPIFPYRFRYTLGTRAIQLGASDHEAARLLTHRSTRCVHYYRASLPTLQQPIADAIGPEMGFIARAFQGRLIGTLEEATRKGQPGAVIRDFAYLVGQKLGACGTNAECHQNAPRACLTCRKFEPLRTAPWEQLLGVLKEDLDAEEEDRIRLITQEQIDVVLEIIAECDSTPETTPWAA</sequence>
<dbReference type="InterPro" id="IPR002104">
    <property type="entry name" value="Integrase_catalytic"/>
</dbReference>
<keyword evidence="3" id="KW-1185">Reference proteome</keyword>
<evidence type="ECO:0000313" key="2">
    <source>
        <dbReference type="EMBL" id="MBU8546154.1"/>
    </source>
</evidence>
<reference evidence="2 3" key="1">
    <citation type="submission" date="2021-01" db="EMBL/GenBank/DDBJ databases">
        <title>Roseomonas sp. nov, a bacterium isolated from an oil production mixture in Yumen Oilfield.</title>
        <authorList>
            <person name="Wu D."/>
        </authorList>
    </citation>
    <scope>NUCLEOTIDE SEQUENCE [LARGE SCALE GENOMIC DNA]</scope>
    <source>
        <strain evidence="2 3">ROY-5-3</strain>
    </source>
</reference>
<evidence type="ECO:0000259" key="1">
    <source>
        <dbReference type="PROSITE" id="PS51898"/>
    </source>
</evidence>
<evidence type="ECO:0000313" key="3">
    <source>
        <dbReference type="Proteomes" id="UP000689967"/>
    </source>
</evidence>
<dbReference type="PROSITE" id="PS51898">
    <property type="entry name" value="TYR_RECOMBINASE"/>
    <property type="match status" value="1"/>
</dbReference>
<dbReference type="RefSeq" id="WP_216878156.1">
    <property type="nucleotide sequence ID" value="NZ_JAERQM010000006.1"/>
</dbReference>
<accession>A0ABS6HBR8</accession>
<protein>
    <submittedName>
        <fullName evidence="2">Site-specific integrase</fullName>
    </submittedName>
</protein>
<comment type="caution">
    <text evidence="2">The sequence shown here is derived from an EMBL/GenBank/DDBJ whole genome shotgun (WGS) entry which is preliminary data.</text>
</comment>
<gene>
    <name evidence="2" type="ORF">JJQ90_20700</name>
</gene>